<feature type="region of interest" description="Disordered" evidence="1">
    <location>
        <begin position="1"/>
        <end position="53"/>
    </location>
</feature>
<reference evidence="2 3" key="1">
    <citation type="journal article" date="2020" name="Mol. Biol. Evol.">
        <title>Interspecific Gene Flow and the Evolution of Specialization in Black and White Rhinoceros.</title>
        <authorList>
            <person name="Moodley Y."/>
            <person name="Westbury M.V."/>
            <person name="Russo I.M."/>
            <person name="Gopalakrishnan S."/>
            <person name="Rakotoarivelo A."/>
            <person name="Olsen R.A."/>
            <person name="Prost S."/>
            <person name="Tunstall T."/>
            <person name="Ryder O.A."/>
            <person name="Dalen L."/>
            <person name="Bruford M.W."/>
        </authorList>
    </citation>
    <scope>NUCLEOTIDE SEQUENCE [LARGE SCALE GENOMIC DNA]</scope>
    <source>
        <strain evidence="2">SBR-YM</strain>
        <tissue evidence="2">Skin</tissue>
    </source>
</reference>
<dbReference type="AlphaFoldDB" id="A0A7J7F5X7"/>
<feature type="region of interest" description="Disordered" evidence="1">
    <location>
        <begin position="147"/>
        <end position="186"/>
    </location>
</feature>
<organism evidence="2 3">
    <name type="scientific">Diceros bicornis minor</name>
    <name type="common">South-central black rhinoceros</name>
    <dbReference type="NCBI Taxonomy" id="77932"/>
    <lineage>
        <taxon>Eukaryota</taxon>
        <taxon>Metazoa</taxon>
        <taxon>Chordata</taxon>
        <taxon>Craniata</taxon>
        <taxon>Vertebrata</taxon>
        <taxon>Euteleostomi</taxon>
        <taxon>Mammalia</taxon>
        <taxon>Eutheria</taxon>
        <taxon>Laurasiatheria</taxon>
        <taxon>Perissodactyla</taxon>
        <taxon>Rhinocerotidae</taxon>
        <taxon>Diceros</taxon>
    </lineage>
</organism>
<dbReference type="Proteomes" id="UP000551758">
    <property type="component" value="Unassembled WGS sequence"/>
</dbReference>
<protein>
    <submittedName>
        <fullName evidence="2">Uncharacterized protein</fullName>
    </submittedName>
</protein>
<gene>
    <name evidence="2" type="ORF">HPG69_006614</name>
</gene>
<comment type="caution">
    <text evidence="2">The sequence shown here is derived from an EMBL/GenBank/DDBJ whole genome shotgun (WGS) entry which is preliminary data.</text>
</comment>
<sequence length="186" mass="19652">MLCGRFPGQAVPLTPTPGTRGPGPAKRAPLPPAPSPHPSTSLGRPGSPSCPQPAIHSQAILEKSSDFTSMISHSNSQTICHDPEDPAHISGGPYLICWPGHRRKAILSGHTSEMCCSSASAAGSHPQCGPGAGNHPDATHNTQVYLRLLHREDERERGRDPQTEGRSSSHREAGRPGRGPDNLGEH</sequence>
<accession>A0A7J7F5X7</accession>
<dbReference type="EMBL" id="JACDTQ010001259">
    <property type="protein sequence ID" value="KAF5923443.1"/>
    <property type="molecule type" value="Genomic_DNA"/>
</dbReference>
<proteinExistence type="predicted"/>
<name>A0A7J7F5X7_DICBM</name>
<feature type="region of interest" description="Disordered" evidence="1">
    <location>
        <begin position="120"/>
        <end position="139"/>
    </location>
</feature>
<keyword evidence="3" id="KW-1185">Reference proteome</keyword>
<evidence type="ECO:0000256" key="1">
    <source>
        <dbReference type="SAM" id="MobiDB-lite"/>
    </source>
</evidence>
<evidence type="ECO:0000313" key="3">
    <source>
        <dbReference type="Proteomes" id="UP000551758"/>
    </source>
</evidence>
<evidence type="ECO:0000313" key="2">
    <source>
        <dbReference type="EMBL" id="KAF5923443.1"/>
    </source>
</evidence>
<feature type="compositionally biased region" description="Basic and acidic residues" evidence="1">
    <location>
        <begin position="149"/>
        <end position="175"/>
    </location>
</feature>
<feature type="compositionally biased region" description="Low complexity" evidence="1">
    <location>
        <begin position="12"/>
        <end position="28"/>
    </location>
</feature>